<reference evidence="2 3" key="1">
    <citation type="submission" date="2014-09" db="EMBL/GenBank/DDBJ databases">
        <title>Whole genome shotgun sequence of Escherichia vulneris NBRC 102420.</title>
        <authorList>
            <person name="Yoshida Y."/>
            <person name="Hosoyama A."/>
            <person name="Tsuchikane K."/>
            <person name="Ohji S."/>
            <person name="Ichikawa N."/>
            <person name="Kimura A."/>
            <person name="Yamazoe A."/>
            <person name="Ezaki T."/>
            <person name="Fujita N."/>
        </authorList>
    </citation>
    <scope>NUCLEOTIDE SEQUENCE [LARGE SCALE GENOMIC DNA]</scope>
    <source>
        <strain evidence="2 3">NBRC 102420</strain>
    </source>
</reference>
<dbReference type="AlphaFoldDB" id="A0A090V013"/>
<gene>
    <name evidence="2" type="ORF">EV102420_07_02630</name>
</gene>
<evidence type="ECO:0000256" key="1">
    <source>
        <dbReference type="SAM" id="Phobius"/>
    </source>
</evidence>
<protein>
    <submittedName>
        <fullName evidence="2">Uncharacterized protein</fullName>
    </submittedName>
</protein>
<feature type="transmembrane region" description="Helical" evidence="1">
    <location>
        <begin position="105"/>
        <end position="125"/>
    </location>
</feature>
<comment type="caution">
    <text evidence="2">The sequence shown here is derived from an EMBL/GenBank/DDBJ whole genome shotgun (WGS) entry which is preliminary data.</text>
</comment>
<keyword evidence="1" id="KW-1133">Transmembrane helix</keyword>
<proteinExistence type="predicted"/>
<evidence type="ECO:0000313" key="3">
    <source>
        <dbReference type="Proteomes" id="UP000029462"/>
    </source>
</evidence>
<dbReference type="OrthoDB" id="6629733at2"/>
<dbReference type="Proteomes" id="UP000029462">
    <property type="component" value="Unassembled WGS sequence"/>
</dbReference>
<dbReference type="EMBL" id="BBMZ01000007">
    <property type="protein sequence ID" value="GAL57443.1"/>
    <property type="molecule type" value="Genomic_DNA"/>
</dbReference>
<accession>A0A090V013</accession>
<keyword evidence="1" id="KW-0472">Membrane</keyword>
<evidence type="ECO:0000313" key="2">
    <source>
        <dbReference type="EMBL" id="GAL57443.1"/>
    </source>
</evidence>
<feature type="transmembrane region" description="Helical" evidence="1">
    <location>
        <begin position="47"/>
        <end position="72"/>
    </location>
</feature>
<organism evidence="2 3">
    <name type="scientific">Pseudescherichia vulneris NBRC 102420</name>
    <dbReference type="NCBI Taxonomy" id="1115515"/>
    <lineage>
        <taxon>Bacteria</taxon>
        <taxon>Pseudomonadati</taxon>
        <taxon>Pseudomonadota</taxon>
        <taxon>Gammaproteobacteria</taxon>
        <taxon>Enterobacterales</taxon>
        <taxon>Enterobacteriaceae</taxon>
        <taxon>Pseudescherichia</taxon>
    </lineage>
</organism>
<dbReference type="eggNOG" id="ENOG50340RP">
    <property type="taxonomic scope" value="Bacteria"/>
</dbReference>
<sequence length="126" mass="14719">MNMIPATFTFLCITFGFISIAYSALKNKEHNKLCDVFHNRFGYLPNGVILSQAGGLFLTFQKDFYFLFPLIVRKGSFIVRNMKSDHYDFIRNLPNEMTAWLKIKFTLLLITITFLFATIVTSYFFK</sequence>
<keyword evidence="3" id="KW-1185">Reference proteome</keyword>
<name>A0A090V013_PSEVU</name>
<keyword evidence="1" id="KW-0812">Transmembrane</keyword>